<organism evidence="5 6">
    <name type="scientific">Streptomyces cellulosae</name>
    <dbReference type="NCBI Taxonomy" id="1968"/>
    <lineage>
        <taxon>Bacteria</taxon>
        <taxon>Bacillati</taxon>
        <taxon>Actinomycetota</taxon>
        <taxon>Actinomycetes</taxon>
        <taxon>Kitasatosporales</taxon>
        <taxon>Streptomycetaceae</taxon>
        <taxon>Streptomyces</taxon>
    </lineage>
</organism>
<feature type="region of interest" description="Disordered" evidence="2">
    <location>
        <begin position="1054"/>
        <end position="1078"/>
    </location>
</feature>
<keyword evidence="6" id="KW-1185">Reference proteome</keyword>
<proteinExistence type="predicted"/>
<gene>
    <name evidence="5" type="ORF">ACIA8P_30490</name>
</gene>
<feature type="region of interest" description="Disordered" evidence="2">
    <location>
        <begin position="731"/>
        <end position="798"/>
    </location>
</feature>
<comment type="caution">
    <text evidence="5">The sequence shown here is derived from an EMBL/GenBank/DDBJ whole genome shotgun (WGS) entry which is preliminary data.</text>
</comment>
<dbReference type="Proteomes" id="UP001612415">
    <property type="component" value="Unassembled WGS sequence"/>
</dbReference>
<keyword evidence="1" id="KW-0945">Host-virus interaction</keyword>
<accession>A0ABW7Y979</accession>
<dbReference type="NCBIfam" id="TIGR03891">
    <property type="entry name" value="thiopep_ocin"/>
    <property type="match status" value="1"/>
</dbReference>
<feature type="domain" description="Lantibiotic dehydratase N-terminal" evidence="3">
    <location>
        <begin position="38"/>
        <end position="687"/>
    </location>
</feature>
<dbReference type="PANTHER" id="PTHR13037:SF24">
    <property type="entry name" value="POLYCOMB PROTEIN PCL-RELATED"/>
    <property type="match status" value="1"/>
</dbReference>
<evidence type="ECO:0000313" key="5">
    <source>
        <dbReference type="EMBL" id="MFI5678938.1"/>
    </source>
</evidence>
<sequence length="1078" mass="114701">MLRASLAPRTLAMDAVTGLRTPDDPARLDGLCRVVHAAPRLTAALELASPDLVRALAGPVPSRPADRRRLTLALTGYLLRLRHRATPFGLFAGTALIRTGPVPLGGIGSGHRVHLRPAPQWTARLVAALEADPELPRTASQVRIATTPTVRRRGGLQLLLDRATGTPGAWAVRAAVRRSPLVDTVLALAAADGPGGVDGPGGGTGLGGADGPGIHHATLLALLSAAAPGADRDELARCVAGLLVAGLLATDLLPPPGDTDPLGHLGARLAGHPLAGRLRGLRADLRRAAACPDADGLRELRGRLRAVHAREPALVADTVLDTDLSLPRSVVDEVERAAATAWALASPRPDHTLAALRLAILDRYGIGQPVPLPELLDLTHSLGLRTPLRPAADPPPHLTPRDRLLTRLALDAQQAGRAELRLDRATRHRLRAAAGASPVPPSTDVFAEVVTDSAEALARGDFLVVLAPHGGQGPAGAAAGRHAGLLGTRTALVPEPPAPTPGPIEAEVVFLPPAARATDLVGESDRTAYRIELTPFPRRRTSRDLTLDDLHLVAEPDRLRLCSARLGREIRPVSHSVLDPRHADATARLLLALGRDGATPWTSWDWGAADALPWLPRVRVGRSVLAPARWRLPPGLRQLAEVATEQEWRDGLARWQVTHGLPDVVLAGPGDRRLALEPADPVHAELLRRECLDHRITAVTEPPGGVGAWRAAGWPAAADGPRAAEFVFPLRPRAPRPEPPPSRRPSPEPPPSRQPSPEPPPSRRPSPEPPPSRRPSPEPPPSRRPSPARTGPVAPATPVHLPGGPWLCAGLTVPAELQDSVLKELADGPLRKAAERAGVDRWFFVRAADPAGVPELRLRFHGRPASLTTLLLPALHDVSTRLRQDGLIREFVLAPYHPETARYGGSACIDAAEEVFHRDSLLVLELLTSMTGAADPARLAAAGAHDLLAGLLGSRDAVARLPEPRLSTAERRLFTRLRPAPRGRPPARVEIHGWGARSVRADWYAAVLAYRSMLLARGEDAEPVARSLVHMHCNRLAGPDRSVERVAVALARDLARSRARDGGGPPGPGRRRPPEPAR</sequence>
<dbReference type="Pfam" id="PF04738">
    <property type="entry name" value="Lant_dehydr_N"/>
    <property type="match status" value="1"/>
</dbReference>
<reference evidence="5 6" key="1">
    <citation type="submission" date="2024-10" db="EMBL/GenBank/DDBJ databases">
        <title>The Natural Products Discovery Center: Release of the First 8490 Sequenced Strains for Exploring Actinobacteria Biosynthetic Diversity.</title>
        <authorList>
            <person name="Kalkreuter E."/>
            <person name="Kautsar S.A."/>
            <person name="Yang D."/>
            <person name="Bader C.D."/>
            <person name="Teijaro C.N."/>
            <person name="Fluegel L."/>
            <person name="Davis C.M."/>
            <person name="Simpson J.R."/>
            <person name="Lauterbach L."/>
            <person name="Steele A.D."/>
            <person name="Gui C."/>
            <person name="Meng S."/>
            <person name="Li G."/>
            <person name="Viehrig K."/>
            <person name="Ye F."/>
            <person name="Su P."/>
            <person name="Kiefer A.F."/>
            <person name="Nichols A."/>
            <person name="Cepeda A.J."/>
            <person name="Yan W."/>
            <person name="Fan B."/>
            <person name="Jiang Y."/>
            <person name="Adhikari A."/>
            <person name="Zheng C.-J."/>
            <person name="Schuster L."/>
            <person name="Cowan T.M."/>
            <person name="Smanski M.J."/>
            <person name="Chevrette M.G."/>
            <person name="De Carvalho L.P.S."/>
            <person name="Shen B."/>
        </authorList>
    </citation>
    <scope>NUCLEOTIDE SEQUENCE [LARGE SCALE GENOMIC DNA]</scope>
    <source>
        <strain evidence="5 6">NPDC051599</strain>
    </source>
</reference>
<name>A0ABW7Y979_STRCE</name>
<dbReference type="Pfam" id="PF14028">
    <property type="entry name" value="Lant_dehydr_C"/>
    <property type="match status" value="1"/>
</dbReference>
<dbReference type="InterPro" id="IPR023809">
    <property type="entry name" value="Thiopep_bacteriocin_synth_dom"/>
</dbReference>
<dbReference type="InterPro" id="IPR006827">
    <property type="entry name" value="Lant_deHydtase_N"/>
</dbReference>
<protein>
    <submittedName>
        <fullName evidence="5">Lantibiotic dehydratase</fullName>
    </submittedName>
</protein>
<evidence type="ECO:0000259" key="4">
    <source>
        <dbReference type="Pfam" id="PF14028"/>
    </source>
</evidence>
<feature type="domain" description="Thiopeptide-type bacteriocin biosynthesis" evidence="4">
    <location>
        <begin position="806"/>
        <end position="1052"/>
    </location>
</feature>
<dbReference type="EMBL" id="JBITDC010000013">
    <property type="protein sequence ID" value="MFI5678938.1"/>
    <property type="molecule type" value="Genomic_DNA"/>
</dbReference>
<dbReference type="PANTHER" id="PTHR13037">
    <property type="entry name" value="FORMIN"/>
    <property type="match status" value="1"/>
</dbReference>
<evidence type="ECO:0000313" key="6">
    <source>
        <dbReference type="Proteomes" id="UP001612415"/>
    </source>
</evidence>
<evidence type="ECO:0000259" key="3">
    <source>
        <dbReference type="Pfam" id="PF04738"/>
    </source>
</evidence>
<feature type="compositionally biased region" description="Pro residues" evidence="2">
    <location>
        <begin position="737"/>
        <end position="784"/>
    </location>
</feature>
<evidence type="ECO:0000256" key="1">
    <source>
        <dbReference type="ARBA" id="ARBA00022581"/>
    </source>
</evidence>
<dbReference type="RefSeq" id="WP_398659444.1">
    <property type="nucleotide sequence ID" value="NZ_JBITDC010000013.1"/>
</dbReference>
<evidence type="ECO:0000256" key="2">
    <source>
        <dbReference type="SAM" id="MobiDB-lite"/>
    </source>
</evidence>